<evidence type="ECO:0000313" key="2">
    <source>
        <dbReference type="Proteomes" id="UP000186098"/>
    </source>
</evidence>
<gene>
    <name evidence="1" type="ORF">SAMN05421795_102151</name>
</gene>
<proteinExistence type="predicted"/>
<dbReference type="PANTHER" id="PTHR40658">
    <property type="match status" value="1"/>
</dbReference>
<reference evidence="2" key="1">
    <citation type="submission" date="2017-01" db="EMBL/GenBank/DDBJ databases">
        <authorList>
            <person name="Varghese N."/>
            <person name="Submissions S."/>
        </authorList>
    </citation>
    <scope>NUCLEOTIDE SEQUENCE [LARGE SCALE GENOMIC DNA]</scope>
    <source>
        <strain evidence="2">DSM 18714</strain>
    </source>
</reference>
<keyword evidence="2" id="KW-1185">Reference proteome</keyword>
<accession>A0A1N7KTR6</accession>
<evidence type="ECO:0000313" key="1">
    <source>
        <dbReference type="EMBL" id="SIS64941.1"/>
    </source>
</evidence>
<dbReference type="Pfam" id="PF08020">
    <property type="entry name" value="DUF1706"/>
    <property type="match status" value="1"/>
</dbReference>
<protein>
    <recommendedName>
        <fullName evidence="3">ClbS/DfsB family four-helix bundle protein</fullName>
    </recommendedName>
</protein>
<dbReference type="OrthoDB" id="5347938at2"/>
<dbReference type="InterPro" id="IPR034660">
    <property type="entry name" value="DinB/YfiT-like"/>
</dbReference>
<organism evidence="1 2">
    <name type="scientific">Phaeovulum vinaykumarii</name>
    <dbReference type="NCBI Taxonomy" id="407234"/>
    <lineage>
        <taxon>Bacteria</taxon>
        <taxon>Pseudomonadati</taxon>
        <taxon>Pseudomonadota</taxon>
        <taxon>Alphaproteobacteria</taxon>
        <taxon>Rhodobacterales</taxon>
        <taxon>Paracoccaceae</taxon>
        <taxon>Phaeovulum</taxon>
    </lineage>
</organism>
<dbReference type="RefSeq" id="WP_076363861.1">
    <property type="nucleotide sequence ID" value="NZ_FTOM01000002.1"/>
</dbReference>
<dbReference type="Proteomes" id="UP000186098">
    <property type="component" value="Unassembled WGS sequence"/>
</dbReference>
<dbReference type="Gene3D" id="1.20.120.450">
    <property type="entry name" value="dinb family like domain"/>
    <property type="match status" value="1"/>
</dbReference>
<dbReference type="EMBL" id="FTOM01000002">
    <property type="protein sequence ID" value="SIS64941.1"/>
    <property type="molecule type" value="Genomic_DNA"/>
</dbReference>
<evidence type="ECO:0008006" key="3">
    <source>
        <dbReference type="Google" id="ProtNLM"/>
    </source>
</evidence>
<dbReference type="PANTHER" id="PTHR40658:SF3">
    <property type="entry name" value="CLBS_DFSB FAMILY FOUR-HELIX BUNDLE PROTEIN"/>
    <property type="match status" value="1"/>
</dbReference>
<dbReference type="AlphaFoldDB" id="A0A1N7KTR6"/>
<sequence length="174" mass="19460">MAVPDSKAALLDAISTTFDRLMANLLRVPDARAQDRSMPGHAAGTLMSPSDLVAYLIGWNALVLKWLARDDAGQPVVFPEEGFNWNQLGLLAQKFQTDCPEGDWPARLERLAALKAQVVETVSRRSDLELYGSPWYGKWTKGRMIQLNTSSPYMNARKRLRAWLRDAERAGLTS</sequence>
<name>A0A1N7KTR6_9RHOB</name>
<dbReference type="STRING" id="407234.SAMN05421795_102151"/>
<dbReference type="InterPro" id="IPR012550">
    <property type="entry name" value="DUF1706"/>
</dbReference>